<keyword evidence="4" id="KW-0539">Nucleus</keyword>
<keyword evidence="3" id="KW-0804">Transcription</keyword>
<evidence type="ECO:0000256" key="1">
    <source>
        <dbReference type="ARBA" id="ARBA00004123"/>
    </source>
</evidence>
<reference evidence="6 7" key="1">
    <citation type="submission" date="2019-06" db="EMBL/GenBank/DDBJ databases">
        <title>A chromosomal-level reference genome of Carpinus fangiana (Coryloideae, Betulaceae).</title>
        <authorList>
            <person name="Yang X."/>
            <person name="Wang Z."/>
            <person name="Zhang L."/>
            <person name="Hao G."/>
            <person name="Liu J."/>
            <person name="Yang Y."/>
        </authorList>
    </citation>
    <scope>NUCLEOTIDE SEQUENCE [LARGE SCALE GENOMIC DNA]</scope>
    <source>
        <strain evidence="6">Cfa_2016G</strain>
        <tissue evidence="6">Leaf</tissue>
    </source>
</reference>
<evidence type="ECO:0000313" key="6">
    <source>
        <dbReference type="EMBL" id="KAE8076697.1"/>
    </source>
</evidence>
<dbReference type="InterPro" id="IPR005202">
    <property type="entry name" value="TF_GRAS"/>
</dbReference>
<dbReference type="Proteomes" id="UP000327013">
    <property type="component" value="Chromosome 6"/>
</dbReference>
<evidence type="ECO:0000256" key="2">
    <source>
        <dbReference type="ARBA" id="ARBA00023015"/>
    </source>
</evidence>
<feature type="region of interest" description="SAW" evidence="5">
    <location>
        <begin position="194"/>
        <end position="208"/>
    </location>
</feature>
<name>A0A5N6RFW2_9ROSI</name>
<dbReference type="GO" id="GO:0005634">
    <property type="term" value="C:nucleus"/>
    <property type="evidence" value="ECO:0007669"/>
    <property type="project" value="UniProtKB-SubCell"/>
</dbReference>
<evidence type="ECO:0000256" key="3">
    <source>
        <dbReference type="ARBA" id="ARBA00023163"/>
    </source>
</evidence>
<proteinExistence type="inferred from homology"/>
<dbReference type="Pfam" id="PF03514">
    <property type="entry name" value="GRAS"/>
    <property type="match status" value="1"/>
</dbReference>
<organism evidence="6 7">
    <name type="scientific">Carpinus fangiana</name>
    <dbReference type="NCBI Taxonomy" id="176857"/>
    <lineage>
        <taxon>Eukaryota</taxon>
        <taxon>Viridiplantae</taxon>
        <taxon>Streptophyta</taxon>
        <taxon>Embryophyta</taxon>
        <taxon>Tracheophyta</taxon>
        <taxon>Spermatophyta</taxon>
        <taxon>Magnoliopsida</taxon>
        <taxon>eudicotyledons</taxon>
        <taxon>Gunneridae</taxon>
        <taxon>Pentapetalae</taxon>
        <taxon>rosids</taxon>
        <taxon>fabids</taxon>
        <taxon>Fagales</taxon>
        <taxon>Betulaceae</taxon>
        <taxon>Carpinus</taxon>
    </lineage>
</organism>
<dbReference type="AlphaFoldDB" id="A0A5N6RFW2"/>
<comment type="caution">
    <text evidence="5">Lacks conserved residue(s) required for the propagation of feature annotation.</text>
</comment>
<dbReference type="PANTHER" id="PTHR31636">
    <property type="entry name" value="OSJNBA0084A10.13 PROTEIN-RELATED"/>
    <property type="match status" value="1"/>
</dbReference>
<protein>
    <submittedName>
        <fullName evidence="6">Uncharacterized protein</fullName>
    </submittedName>
</protein>
<evidence type="ECO:0000313" key="7">
    <source>
        <dbReference type="Proteomes" id="UP000327013"/>
    </source>
</evidence>
<keyword evidence="2" id="KW-0805">Transcription regulation</keyword>
<comment type="subcellular location">
    <subcellularLocation>
        <location evidence="1">Nucleus</location>
    </subcellularLocation>
</comment>
<dbReference type="OrthoDB" id="770224at2759"/>
<dbReference type="EMBL" id="CM017326">
    <property type="protein sequence ID" value="KAE8076697.1"/>
    <property type="molecule type" value="Genomic_DNA"/>
</dbReference>
<keyword evidence="7" id="KW-1185">Reference proteome</keyword>
<comment type="similarity">
    <text evidence="5">Belongs to the GRAS family.</text>
</comment>
<accession>A0A5N6RFW2</accession>
<sequence>MGIVRRLLAEDVMKIAKAMLIQNHVFGLSHQETIDVELACLLLAYAEKVAKQEHDEGSRLLSLCDFLSSKTGSPVQRTIIMVKGIEDLNKDIFQTMSDEAVAVYSHVLLNHMLRKPVSLESLLRVLRDLNPCVMVIIEADANHNSPDFLCHFNDALLSYTAYFKCLEVCMDESVPNRLRMEDTYLSKQISNIVEMEGVERIFFWQSCW</sequence>
<evidence type="ECO:0000256" key="5">
    <source>
        <dbReference type="PROSITE-ProRule" id="PRU01191"/>
    </source>
</evidence>
<dbReference type="PROSITE" id="PS50985">
    <property type="entry name" value="GRAS"/>
    <property type="match status" value="1"/>
</dbReference>
<gene>
    <name evidence="6" type="ORF">FH972_015331</name>
</gene>
<evidence type="ECO:0000256" key="4">
    <source>
        <dbReference type="ARBA" id="ARBA00023242"/>
    </source>
</evidence>